<dbReference type="Pfam" id="PF04892">
    <property type="entry name" value="VanZ"/>
    <property type="match status" value="1"/>
</dbReference>
<evidence type="ECO:0000259" key="2">
    <source>
        <dbReference type="Pfam" id="PF04892"/>
    </source>
</evidence>
<reference evidence="4" key="1">
    <citation type="journal article" date="2019" name="Int. J. Syst. Evol. Microbiol.">
        <title>The Global Catalogue of Microorganisms (GCM) 10K type strain sequencing project: providing services to taxonomists for standard genome sequencing and annotation.</title>
        <authorList>
            <consortium name="The Broad Institute Genomics Platform"/>
            <consortium name="The Broad Institute Genome Sequencing Center for Infectious Disease"/>
            <person name="Wu L."/>
            <person name="Ma J."/>
        </authorList>
    </citation>
    <scope>NUCLEOTIDE SEQUENCE [LARGE SCALE GENOMIC DNA]</scope>
    <source>
        <strain evidence="4">CGMCC 1.18578</strain>
    </source>
</reference>
<keyword evidence="1" id="KW-0812">Transmembrane</keyword>
<feature type="transmembrane region" description="Helical" evidence="1">
    <location>
        <begin position="63"/>
        <end position="80"/>
    </location>
</feature>
<dbReference type="EMBL" id="JBHSNC010000057">
    <property type="protein sequence ID" value="MFC5532298.1"/>
    <property type="molecule type" value="Genomic_DNA"/>
</dbReference>
<feature type="transmembrane region" description="Helical" evidence="1">
    <location>
        <begin position="20"/>
        <end position="38"/>
    </location>
</feature>
<keyword evidence="1" id="KW-1133">Transmembrane helix</keyword>
<dbReference type="NCBIfam" id="NF037970">
    <property type="entry name" value="vanZ_1"/>
    <property type="match status" value="1"/>
</dbReference>
<gene>
    <name evidence="3" type="ORF">ACFPQ4_23025</name>
</gene>
<keyword evidence="1" id="KW-0472">Membrane</keyword>
<accession>A0ABW0R6C1</accession>
<feature type="domain" description="VanZ-like" evidence="2">
    <location>
        <begin position="26"/>
        <end position="138"/>
    </location>
</feature>
<evidence type="ECO:0000313" key="3">
    <source>
        <dbReference type="EMBL" id="MFC5532298.1"/>
    </source>
</evidence>
<proteinExistence type="predicted"/>
<keyword evidence="4" id="KW-1185">Reference proteome</keyword>
<feature type="transmembrane region" description="Helical" evidence="1">
    <location>
        <begin position="123"/>
        <end position="144"/>
    </location>
</feature>
<comment type="caution">
    <text evidence="3">The sequence shown here is derived from an EMBL/GenBank/DDBJ whole genome shotgun (WGS) entry which is preliminary data.</text>
</comment>
<feature type="transmembrane region" description="Helical" evidence="1">
    <location>
        <begin position="87"/>
        <end position="103"/>
    </location>
</feature>
<organism evidence="3 4">
    <name type="scientific">Cohnella yongneupensis</name>
    <dbReference type="NCBI Taxonomy" id="425006"/>
    <lineage>
        <taxon>Bacteria</taxon>
        <taxon>Bacillati</taxon>
        <taxon>Bacillota</taxon>
        <taxon>Bacilli</taxon>
        <taxon>Bacillales</taxon>
        <taxon>Paenibacillaceae</taxon>
        <taxon>Cohnella</taxon>
    </lineage>
</organism>
<evidence type="ECO:0000256" key="1">
    <source>
        <dbReference type="SAM" id="Phobius"/>
    </source>
</evidence>
<name>A0ABW0R6C1_9BACL</name>
<dbReference type="RefSeq" id="WP_378114265.1">
    <property type="nucleotide sequence ID" value="NZ_JBHSNC010000057.1"/>
</dbReference>
<evidence type="ECO:0000313" key="4">
    <source>
        <dbReference type="Proteomes" id="UP001596108"/>
    </source>
</evidence>
<protein>
    <submittedName>
        <fullName evidence="3">VanZ family protein</fullName>
    </submittedName>
</protein>
<dbReference type="InterPro" id="IPR006976">
    <property type="entry name" value="VanZ-like"/>
</dbReference>
<sequence>MRMKRARESRERNNNPVYRYWRYLPAVAVMITIFFLSSRTGDQMDSWLPWAQKWLPFMTDFNPMHYVAYFGLALTLAFGFGKHAARWTGCVLNVAICVVYGITDEWHQSFVPMRSPDVNDLLHDAIGAAAAALLVYLIANWIGYRSTKNYTAR</sequence>
<dbReference type="Proteomes" id="UP001596108">
    <property type="component" value="Unassembled WGS sequence"/>
</dbReference>